<keyword evidence="3" id="KW-0106">Calcium</keyword>
<evidence type="ECO:0000259" key="4">
    <source>
        <dbReference type="PROSITE" id="PS50222"/>
    </source>
</evidence>
<organism evidence="5 6">
    <name type="scientific">Limulus polyphemus</name>
    <name type="common">Atlantic horseshoe crab</name>
    <dbReference type="NCBI Taxonomy" id="6850"/>
    <lineage>
        <taxon>Eukaryota</taxon>
        <taxon>Metazoa</taxon>
        <taxon>Ecdysozoa</taxon>
        <taxon>Arthropoda</taxon>
        <taxon>Chelicerata</taxon>
        <taxon>Merostomata</taxon>
        <taxon>Xiphosura</taxon>
        <taxon>Limulidae</taxon>
        <taxon>Limulus</taxon>
    </lineage>
</organism>
<dbReference type="InterPro" id="IPR011992">
    <property type="entry name" value="EF-hand-dom_pair"/>
</dbReference>
<dbReference type="PANTHER" id="PTHR23104">
    <property type="entry name" value="MULTIPLE COAGULATION FACTOR DEFICIENCY PROTEIN 2 NEURAL STEM CELL DERIVED NEURONAL SURVIVAL PROTEIN"/>
    <property type="match status" value="1"/>
</dbReference>
<evidence type="ECO:0000313" key="5">
    <source>
        <dbReference type="Proteomes" id="UP000694941"/>
    </source>
</evidence>
<gene>
    <name evidence="6" type="primary">LOC106474039</name>
</gene>
<dbReference type="InterPro" id="IPR052110">
    <property type="entry name" value="MCFD2-like"/>
</dbReference>
<accession>A0ABM1TQH6</accession>
<dbReference type="PANTHER" id="PTHR23104:SF17">
    <property type="entry name" value="EF-HAND DOMAIN-CONTAINING PROTEIN"/>
    <property type="match status" value="1"/>
</dbReference>
<dbReference type="InterPro" id="IPR018247">
    <property type="entry name" value="EF_Hand_1_Ca_BS"/>
</dbReference>
<evidence type="ECO:0000256" key="2">
    <source>
        <dbReference type="ARBA" id="ARBA00022737"/>
    </source>
</evidence>
<dbReference type="Gene3D" id="1.10.238.10">
    <property type="entry name" value="EF-hand"/>
    <property type="match status" value="1"/>
</dbReference>
<keyword evidence="5" id="KW-1185">Reference proteome</keyword>
<evidence type="ECO:0000256" key="1">
    <source>
        <dbReference type="ARBA" id="ARBA00022729"/>
    </source>
</evidence>
<feature type="domain" description="EF-hand" evidence="4">
    <location>
        <begin position="89"/>
        <end position="124"/>
    </location>
</feature>
<protein>
    <submittedName>
        <fullName evidence="6">Multiple coagulation factor deficiency protein 2 homolog</fullName>
    </submittedName>
</protein>
<name>A0ABM1TQH6_LIMPO</name>
<dbReference type="RefSeq" id="XP_022258132.1">
    <property type="nucleotide sequence ID" value="XM_022402424.1"/>
</dbReference>
<dbReference type="Proteomes" id="UP000694941">
    <property type="component" value="Unplaced"/>
</dbReference>
<dbReference type="GeneID" id="106474039"/>
<keyword evidence="1" id="KW-0732">Signal</keyword>
<evidence type="ECO:0000256" key="3">
    <source>
        <dbReference type="ARBA" id="ARBA00022837"/>
    </source>
</evidence>
<proteinExistence type="predicted"/>
<dbReference type="InterPro" id="IPR002048">
    <property type="entry name" value="EF_hand_dom"/>
</dbReference>
<keyword evidence="2" id="KW-0677">Repeat</keyword>
<sequence>MEIIGLIPTHHRNLTKLPLVSSILCLILFIGNTCSLDGEEILDESKDGPSATAEEIRRKWGAVDIVRDLDHIREDVSKVMKLQETGVISSNEALFYFFRLHDVDNNDKLDGLELLAAINHVVDDEVDDYLTEIPISNDIPTSRSEQEKWNAKFDEDSVFIDKILQEDDLDKDGFLTYSEFVSGRLRDISA</sequence>
<evidence type="ECO:0000313" key="6">
    <source>
        <dbReference type="RefSeq" id="XP_022258132.1"/>
    </source>
</evidence>
<dbReference type="PROSITE" id="PS50222">
    <property type="entry name" value="EF_HAND_2"/>
    <property type="match status" value="1"/>
</dbReference>
<reference evidence="6" key="1">
    <citation type="submission" date="2025-08" db="UniProtKB">
        <authorList>
            <consortium name="RefSeq"/>
        </authorList>
    </citation>
    <scope>IDENTIFICATION</scope>
    <source>
        <tissue evidence="6">Muscle</tissue>
    </source>
</reference>
<dbReference type="PROSITE" id="PS00018">
    <property type="entry name" value="EF_HAND_1"/>
    <property type="match status" value="2"/>
</dbReference>
<dbReference type="SUPFAM" id="SSF47473">
    <property type="entry name" value="EF-hand"/>
    <property type="match status" value="1"/>
</dbReference>